<feature type="transmembrane region" description="Helical" evidence="1">
    <location>
        <begin position="379"/>
        <end position="402"/>
    </location>
</feature>
<dbReference type="AlphaFoldDB" id="A0A6M5YKM9"/>
<dbReference type="KEGG" id="ftj:FTUN_2049"/>
<sequence>MSTASAIDDTGGHPPLTYPAGLPESVAPLGADAVAGGTRMLVGALLATGALLVVGAFVAPKQFYYSYLFGYVFALDIALGALFWTLIHHVADAGWSVGLRRVFENMSRAILPLAVLFVPVLLGTFGGHLYAWYDFVHAPEPTEEHVKHLWHVKHLYFATPFFLARLVCYFAVWIGYSVVMRRWSLRQDAEGGRALTQKMQWWAPSGVALLGLTATFFAFDMLMSLQYTWFSTIYGVYFWVGGIRGSLATCVLIILALRSAGHLRRTITVEHLHDVAKIMFGFTVFWAYIAFAQYFLIWYGNMPEETQFYLLRRNGGWYPMSILLPVLYFVVPFFMLLPRAHKRSPKWLAVICTWVLVMHAYDLYWQIMPVLHPDTIHPHWLDIAAPVFMFGVLIASAGWGFLRAPLIPIRDARLNETIGYDNETP</sequence>
<name>A0A6M5YKM9_9BACT</name>
<feature type="transmembrane region" description="Helical" evidence="1">
    <location>
        <begin position="65"/>
        <end position="88"/>
    </location>
</feature>
<proteinExistence type="predicted"/>
<feature type="transmembrane region" description="Helical" evidence="1">
    <location>
        <begin position="317"/>
        <end position="335"/>
    </location>
</feature>
<dbReference type="PANTHER" id="PTHR43044">
    <property type="match status" value="1"/>
</dbReference>
<feature type="transmembrane region" description="Helical" evidence="1">
    <location>
        <begin position="40"/>
        <end position="59"/>
    </location>
</feature>
<evidence type="ECO:0000313" key="3">
    <source>
        <dbReference type="Proteomes" id="UP000503447"/>
    </source>
</evidence>
<evidence type="ECO:0000313" key="2">
    <source>
        <dbReference type="EMBL" id="QJW94528.1"/>
    </source>
</evidence>
<feature type="transmembrane region" description="Helical" evidence="1">
    <location>
        <begin position="347"/>
        <end position="367"/>
    </location>
</feature>
<protein>
    <recommendedName>
        <fullName evidence="4">Quinol:cytochrome C oxidoreductase</fullName>
    </recommendedName>
</protein>
<keyword evidence="1" id="KW-1133">Transmembrane helix</keyword>
<keyword evidence="3" id="KW-1185">Reference proteome</keyword>
<feature type="transmembrane region" description="Helical" evidence="1">
    <location>
        <begin position="201"/>
        <end position="224"/>
    </location>
</feature>
<feature type="transmembrane region" description="Helical" evidence="1">
    <location>
        <begin position="109"/>
        <end position="133"/>
    </location>
</feature>
<feature type="transmembrane region" description="Helical" evidence="1">
    <location>
        <begin position="155"/>
        <end position="180"/>
    </location>
</feature>
<evidence type="ECO:0000256" key="1">
    <source>
        <dbReference type="SAM" id="Phobius"/>
    </source>
</evidence>
<keyword evidence="1" id="KW-0472">Membrane</keyword>
<dbReference type="PANTHER" id="PTHR43044:SF1">
    <property type="entry name" value="QUINOL:CYTOCHROME C OXIDOREDUCTASE QUINONE-BINDING SUBUNIT 2"/>
    <property type="match status" value="1"/>
</dbReference>
<feature type="transmembrane region" description="Helical" evidence="1">
    <location>
        <begin position="278"/>
        <end position="297"/>
    </location>
</feature>
<feature type="transmembrane region" description="Helical" evidence="1">
    <location>
        <begin position="236"/>
        <end position="257"/>
    </location>
</feature>
<organism evidence="2 3">
    <name type="scientific">Frigoriglobus tundricola</name>
    <dbReference type="NCBI Taxonomy" id="2774151"/>
    <lineage>
        <taxon>Bacteria</taxon>
        <taxon>Pseudomonadati</taxon>
        <taxon>Planctomycetota</taxon>
        <taxon>Planctomycetia</taxon>
        <taxon>Gemmatales</taxon>
        <taxon>Gemmataceae</taxon>
        <taxon>Frigoriglobus</taxon>
    </lineage>
</organism>
<gene>
    <name evidence="2" type="ORF">FTUN_2049</name>
</gene>
<dbReference type="EMBL" id="CP053452">
    <property type="protein sequence ID" value="QJW94528.1"/>
    <property type="molecule type" value="Genomic_DNA"/>
</dbReference>
<keyword evidence="1" id="KW-0812">Transmembrane</keyword>
<accession>A0A6M5YKM9</accession>
<evidence type="ECO:0008006" key="4">
    <source>
        <dbReference type="Google" id="ProtNLM"/>
    </source>
</evidence>
<reference evidence="3" key="1">
    <citation type="submission" date="2020-05" db="EMBL/GenBank/DDBJ databases">
        <title>Frigoriglobus tundricola gen. nov., sp. nov., a psychrotolerant cellulolytic planctomycete of the family Gemmataceae with two divergent copies of 16S rRNA gene.</title>
        <authorList>
            <person name="Kulichevskaya I.S."/>
            <person name="Ivanova A.A."/>
            <person name="Naumoff D.G."/>
            <person name="Beletsky A.V."/>
            <person name="Rijpstra W.I.C."/>
            <person name="Sinninghe Damste J.S."/>
            <person name="Mardanov A.V."/>
            <person name="Ravin N.V."/>
            <person name="Dedysh S.N."/>
        </authorList>
    </citation>
    <scope>NUCLEOTIDE SEQUENCE [LARGE SCALE GENOMIC DNA]</scope>
    <source>
        <strain evidence="3">PL17</strain>
    </source>
</reference>
<dbReference type="Proteomes" id="UP000503447">
    <property type="component" value="Chromosome"/>
</dbReference>
<dbReference type="RefSeq" id="WP_171470504.1">
    <property type="nucleotide sequence ID" value="NZ_CP053452.2"/>
</dbReference>